<dbReference type="GO" id="GO:0034707">
    <property type="term" value="C:chloride channel complex"/>
    <property type="evidence" value="ECO:0007669"/>
    <property type="project" value="UniProtKB-KW"/>
</dbReference>
<keyword evidence="3" id="KW-1185">Reference proteome</keyword>
<proteinExistence type="inferred from homology"/>
<reference evidence="4" key="1">
    <citation type="submission" date="2022-11" db="UniProtKB">
        <authorList>
            <consortium name="WormBaseParasite"/>
        </authorList>
    </citation>
    <scope>IDENTIFICATION</scope>
</reference>
<organism evidence="3 4">
    <name type="scientific">Ditylenchus dipsaci</name>
    <dbReference type="NCBI Taxonomy" id="166011"/>
    <lineage>
        <taxon>Eukaryota</taxon>
        <taxon>Metazoa</taxon>
        <taxon>Ecdysozoa</taxon>
        <taxon>Nematoda</taxon>
        <taxon>Chromadorea</taxon>
        <taxon>Rhabditida</taxon>
        <taxon>Tylenchina</taxon>
        <taxon>Tylenchomorpha</taxon>
        <taxon>Sphaerularioidea</taxon>
        <taxon>Anguinidae</taxon>
        <taxon>Anguininae</taxon>
        <taxon>Ditylenchus</taxon>
    </lineage>
</organism>
<keyword evidence="1" id="KW-0406">Ion transport</keyword>
<keyword evidence="1" id="KW-0869">Chloride channel</keyword>
<keyword evidence="1" id="KW-0407">Ion channel</keyword>
<sequence>MTVGYMKEVATIGPLTYLRLLARWRGSIWKSIEVVRTRQKMYNLLAQDFICMLRFSLTQVALAAPVIYFTMCLIGKQYMFDFVFKNLVGYDLLRGLLYPNVEFHEPDAHIRWLEECEKCQSYGGFCCKHQCDEARDASCQTPATKLNASLDSSGLAPSSDAKTSTPKSKDRHRQNALLAFNVSDVPTPVCAPQKRKKSPVSNSDLKKKRNCVLCNFH</sequence>
<name>A0A915DC19_9BILA</name>
<dbReference type="WBParaSite" id="jg1784">
    <property type="protein sequence ID" value="jg1784"/>
    <property type="gene ID" value="jg1784"/>
</dbReference>
<dbReference type="AlphaFoldDB" id="A0A915DC19"/>
<feature type="region of interest" description="Disordered" evidence="2">
    <location>
        <begin position="149"/>
        <end position="171"/>
    </location>
</feature>
<keyword evidence="1" id="KW-0868">Chloride</keyword>
<evidence type="ECO:0000313" key="3">
    <source>
        <dbReference type="Proteomes" id="UP000887574"/>
    </source>
</evidence>
<evidence type="ECO:0000313" key="4">
    <source>
        <dbReference type="WBParaSite" id="jg1784"/>
    </source>
</evidence>
<keyword evidence="1" id="KW-1003">Cell membrane</keyword>
<keyword evidence="1" id="KW-0813">Transport</keyword>
<dbReference type="Pfam" id="PF01062">
    <property type="entry name" value="Bestrophin"/>
    <property type="match status" value="1"/>
</dbReference>
<evidence type="ECO:0000256" key="2">
    <source>
        <dbReference type="SAM" id="MobiDB-lite"/>
    </source>
</evidence>
<comment type="subcellular location">
    <subcellularLocation>
        <location evidence="1">Cell membrane</location>
        <topology evidence="1">Multi-pass membrane protein</topology>
    </subcellularLocation>
</comment>
<dbReference type="InterPro" id="IPR021134">
    <property type="entry name" value="Bestrophin-like"/>
</dbReference>
<protein>
    <recommendedName>
        <fullName evidence="1">Bestrophin homolog</fullName>
    </recommendedName>
</protein>
<evidence type="ECO:0000256" key="1">
    <source>
        <dbReference type="RuleBase" id="RU363126"/>
    </source>
</evidence>
<keyword evidence="1" id="KW-0472">Membrane</keyword>
<comment type="function">
    <text evidence="1">Forms chloride channels.</text>
</comment>
<feature type="compositionally biased region" description="Polar residues" evidence="2">
    <location>
        <begin position="149"/>
        <end position="166"/>
    </location>
</feature>
<accession>A0A915DC19</accession>
<dbReference type="GO" id="GO:0005254">
    <property type="term" value="F:chloride channel activity"/>
    <property type="evidence" value="ECO:0007669"/>
    <property type="project" value="UniProtKB-KW"/>
</dbReference>
<comment type="similarity">
    <text evidence="1">Belongs to the anion channel-forming bestrophin (TC 1.A.46) family. Calcium-sensitive chloride channel subfamily.</text>
</comment>
<dbReference type="Proteomes" id="UP000887574">
    <property type="component" value="Unplaced"/>
</dbReference>
<dbReference type="GO" id="GO:0005886">
    <property type="term" value="C:plasma membrane"/>
    <property type="evidence" value="ECO:0007669"/>
    <property type="project" value="UniProtKB-SubCell"/>
</dbReference>